<evidence type="ECO:0000259" key="1">
    <source>
        <dbReference type="Pfam" id="PF04775"/>
    </source>
</evidence>
<dbReference type="Proteomes" id="UP001595901">
    <property type="component" value="Unassembled WGS sequence"/>
</dbReference>
<proteinExistence type="predicted"/>
<gene>
    <name evidence="2" type="ORF">ACFOSE_04980</name>
</gene>
<reference evidence="3" key="1">
    <citation type="journal article" date="2019" name="Int. J. Syst. Evol. Microbiol.">
        <title>The Global Catalogue of Microorganisms (GCM) 10K type strain sequencing project: providing services to taxonomists for standard genome sequencing and annotation.</title>
        <authorList>
            <consortium name="The Broad Institute Genomics Platform"/>
            <consortium name="The Broad Institute Genome Sequencing Center for Infectious Disease"/>
            <person name="Wu L."/>
            <person name="Ma J."/>
        </authorList>
    </citation>
    <scope>NUCLEOTIDE SEQUENCE [LARGE SCALE GENOMIC DNA]</scope>
    <source>
        <strain evidence="3">CCUG 58728</strain>
    </source>
</reference>
<accession>A0ABV8D0T0</accession>
<protein>
    <submittedName>
        <fullName evidence="2">Acyl-CoA thioesterase/BAAT N-terminal domain-containing protein</fullName>
    </submittedName>
</protein>
<dbReference type="Pfam" id="PF04775">
    <property type="entry name" value="Bile_Hydr_Trans"/>
    <property type="match status" value="1"/>
</dbReference>
<keyword evidence="3" id="KW-1185">Reference proteome</keyword>
<dbReference type="Gene3D" id="2.60.40.2240">
    <property type="entry name" value="Acyl-CoA thioester hydrolase/BAAT N-terminal domain"/>
    <property type="match status" value="1"/>
</dbReference>
<dbReference type="RefSeq" id="WP_380431259.1">
    <property type="nucleotide sequence ID" value="NZ_JBHSAC010000045.1"/>
</dbReference>
<evidence type="ECO:0000313" key="3">
    <source>
        <dbReference type="Proteomes" id="UP001595901"/>
    </source>
</evidence>
<dbReference type="EMBL" id="JBHSAC010000045">
    <property type="protein sequence ID" value="MFC3932130.1"/>
    <property type="molecule type" value="Genomic_DNA"/>
</dbReference>
<sequence>MTITIISDNELTDCPFDIVIRQLKPLALYKIEMTLFNYYNINAPMTLDCDIPWKSYGYYYSDHQGSISVNQTICQEGSYQGQSNMGLFFNSRPQELKKVNKLGVWRTSHYIVILRY</sequence>
<dbReference type="InterPro" id="IPR006862">
    <property type="entry name" value="Thio_Ohase/aa_AcTrfase"/>
</dbReference>
<organism evidence="2 3">
    <name type="scientific">Streptococcus dentapri</name>
    <dbReference type="NCBI Taxonomy" id="573564"/>
    <lineage>
        <taxon>Bacteria</taxon>
        <taxon>Bacillati</taxon>
        <taxon>Bacillota</taxon>
        <taxon>Bacilli</taxon>
        <taxon>Lactobacillales</taxon>
        <taxon>Streptococcaceae</taxon>
        <taxon>Streptococcus</taxon>
    </lineage>
</organism>
<comment type="caution">
    <text evidence="2">The sequence shown here is derived from an EMBL/GenBank/DDBJ whole genome shotgun (WGS) entry which is preliminary data.</text>
</comment>
<name>A0ABV8D0T0_9STRE</name>
<evidence type="ECO:0000313" key="2">
    <source>
        <dbReference type="EMBL" id="MFC3932130.1"/>
    </source>
</evidence>
<feature type="domain" description="Acyl-CoA thioester hydrolase/bile acid-CoA amino acid N-acetyltransferase" evidence="1">
    <location>
        <begin position="14"/>
        <end position="98"/>
    </location>
</feature>
<dbReference type="InterPro" id="IPR042490">
    <property type="entry name" value="Thio_Ohase/BAAT_N"/>
</dbReference>